<keyword evidence="1" id="KW-0805">Transcription regulation</keyword>
<dbReference type="PROSITE" id="PS01081">
    <property type="entry name" value="HTH_TETR_1"/>
    <property type="match status" value="1"/>
</dbReference>
<dbReference type="Pfam" id="PF16925">
    <property type="entry name" value="TetR_C_13"/>
    <property type="match status" value="1"/>
</dbReference>
<keyword evidence="3" id="KW-0804">Transcription</keyword>
<gene>
    <name evidence="5" type="ORF">MNBD_GAMMA07-1376</name>
</gene>
<dbReference type="PANTHER" id="PTHR47506">
    <property type="entry name" value="TRANSCRIPTIONAL REGULATORY PROTEIN"/>
    <property type="match status" value="1"/>
</dbReference>
<dbReference type="InterPro" id="IPR009057">
    <property type="entry name" value="Homeodomain-like_sf"/>
</dbReference>
<evidence type="ECO:0000256" key="1">
    <source>
        <dbReference type="ARBA" id="ARBA00023015"/>
    </source>
</evidence>
<organism evidence="5">
    <name type="scientific">hydrothermal vent metagenome</name>
    <dbReference type="NCBI Taxonomy" id="652676"/>
    <lineage>
        <taxon>unclassified sequences</taxon>
        <taxon>metagenomes</taxon>
        <taxon>ecological metagenomes</taxon>
    </lineage>
</organism>
<feature type="domain" description="HTH tetR-type" evidence="4">
    <location>
        <begin position="10"/>
        <end position="70"/>
    </location>
</feature>
<evidence type="ECO:0000256" key="3">
    <source>
        <dbReference type="ARBA" id="ARBA00023163"/>
    </source>
</evidence>
<dbReference type="EMBL" id="UOFF01000242">
    <property type="protein sequence ID" value="VAW56526.1"/>
    <property type="molecule type" value="Genomic_DNA"/>
</dbReference>
<dbReference type="InterPro" id="IPR023772">
    <property type="entry name" value="DNA-bd_HTH_TetR-type_CS"/>
</dbReference>
<dbReference type="InterPro" id="IPR011075">
    <property type="entry name" value="TetR_C"/>
</dbReference>
<dbReference type="InterPro" id="IPR036271">
    <property type="entry name" value="Tet_transcr_reg_TetR-rel_C_sf"/>
</dbReference>
<dbReference type="Gene3D" id="1.10.10.60">
    <property type="entry name" value="Homeodomain-like"/>
    <property type="match status" value="1"/>
</dbReference>
<protein>
    <submittedName>
        <fullName evidence="5">Transcriptional regulator, AcrR family</fullName>
    </submittedName>
</protein>
<dbReference type="Gene3D" id="1.10.357.10">
    <property type="entry name" value="Tetracycline Repressor, domain 2"/>
    <property type="match status" value="1"/>
</dbReference>
<dbReference type="SUPFAM" id="SSF48498">
    <property type="entry name" value="Tetracyclin repressor-like, C-terminal domain"/>
    <property type="match status" value="1"/>
</dbReference>
<accession>A0A3B0XJ26</accession>
<evidence type="ECO:0000313" key="5">
    <source>
        <dbReference type="EMBL" id="VAW56526.1"/>
    </source>
</evidence>
<dbReference type="InterPro" id="IPR001647">
    <property type="entry name" value="HTH_TetR"/>
</dbReference>
<reference evidence="5" key="1">
    <citation type="submission" date="2018-06" db="EMBL/GenBank/DDBJ databases">
        <authorList>
            <person name="Zhirakovskaya E."/>
        </authorList>
    </citation>
    <scope>NUCLEOTIDE SEQUENCE</scope>
</reference>
<name>A0A3B0XJ26_9ZZZZ</name>
<sequence length="200" mass="23146">MVSEMARPQTFDKSIVLGQVMHIFWNQGYTNTSIKDLTRVTKLQPGSLYGAFKNKRNLFINSLDLYFDNLFIAVTKILHTEEAPLKRIENFFDFILSQKNDDKEIKSCLLVNTLLEIPPQDIEINHRVSDMFKKIETEFCKVLEQAELNNTLVHDSEPKALAKMLMSGIFGLQIYNRMKPAENSLEDIVYNLLNNIKNKV</sequence>
<dbReference type="Pfam" id="PF00440">
    <property type="entry name" value="TetR_N"/>
    <property type="match status" value="1"/>
</dbReference>
<proteinExistence type="predicted"/>
<evidence type="ECO:0000256" key="2">
    <source>
        <dbReference type="ARBA" id="ARBA00023125"/>
    </source>
</evidence>
<dbReference type="GO" id="GO:0003677">
    <property type="term" value="F:DNA binding"/>
    <property type="evidence" value="ECO:0007669"/>
    <property type="project" value="UniProtKB-KW"/>
</dbReference>
<dbReference type="PROSITE" id="PS50977">
    <property type="entry name" value="HTH_TETR_2"/>
    <property type="match status" value="1"/>
</dbReference>
<evidence type="ECO:0000259" key="4">
    <source>
        <dbReference type="PROSITE" id="PS50977"/>
    </source>
</evidence>
<dbReference type="SUPFAM" id="SSF46689">
    <property type="entry name" value="Homeodomain-like"/>
    <property type="match status" value="1"/>
</dbReference>
<keyword evidence="2" id="KW-0238">DNA-binding</keyword>
<dbReference type="AlphaFoldDB" id="A0A3B0XJ26"/>
<dbReference type="PANTHER" id="PTHR47506:SF1">
    <property type="entry name" value="HTH-TYPE TRANSCRIPTIONAL REGULATOR YJDC"/>
    <property type="match status" value="1"/>
</dbReference>